<geneLocation type="plasmid" evidence="1 2">
    <name>unnamed</name>
</geneLocation>
<proteinExistence type="predicted"/>
<dbReference type="Pfam" id="PF11782">
    <property type="entry name" value="DUF3319"/>
    <property type="match status" value="1"/>
</dbReference>
<dbReference type="RefSeq" id="WP_269580249.1">
    <property type="nucleotide sequence ID" value="NZ_CP114589.1"/>
</dbReference>
<dbReference type="EMBL" id="CP114589">
    <property type="protein sequence ID" value="WBA10217.1"/>
    <property type="molecule type" value="Genomic_DNA"/>
</dbReference>
<reference evidence="1" key="1">
    <citation type="submission" date="2022-09" db="EMBL/GenBank/DDBJ databases">
        <authorList>
            <person name="Li Z.-J."/>
        </authorList>
    </citation>
    <scope>NUCLEOTIDE SEQUENCE</scope>
    <source>
        <strain evidence="1">TGB11</strain>
        <plasmid evidence="1">unnamed</plasmid>
    </source>
</reference>
<dbReference type="AlphaFoldDB" id="A0AA47LTE1"/>
<protein>
    <submittedName>
        <fullName evidence="1">DUF3319 domain-containing protein</fullName>
    </submittedName>
</protein>
<keyword evidence="1" id="KW-0614">Plasmid</keyword>
<organism evidence="1 2">
    <name type="scientific">Salinivibrio kushneri</name>
    <dbReference type="NCBI Taxonomy" id="1908198"/>
    <lineage>
        <taxon>Bacteria</taxon>
        <taxon>Pseudomonadati</taxon>
        <taxon>Pseudomonadota</taxon>
        <taxon>Gammaproteobacteria</taxon>
        <taxon>Vibrionales</taxon>
        <taxon>Vibrionaceae</taxon>
        <taxon>Salinivibrio</taxon>
    </lineage>
</organism>
<gene>
    <name evidence="1" type="ORF">N8M53_15540</name>
</gene>
<evidence type="ECO:0000313" key="2">
    <source>
        <dbReference type="Proteomes" id="UP001164748"/>
    </source>
</evidence>
<accession>A0AA47LTE1</accession>
<dbReference type="InterPro" id="IPR021753">
    <property type="entry name" value="DUF3319"/>
</dbReference>
<sequence>MTRRLFHRGYAIEKTEGSGDVTEEYRARLGGKVISGSLQAVKKSIEWWADTSTLVDPADLEEEDTDGAGTRQVEEYKGFRIMNDNPDKDSKGWYMIVRGNLMKGSLPALKQFIDKNAEQLRA</sequence>
<name>A0AA47LTE1_9GAMM</name>
<dbReference type="Proteomes" id="UP001164748">
    <property type="component" value="Plasmid unnamed"/>
</dbReference>
<evidence type="ECO:0000313" key="1">
    <source>
        <dbReference type="EMBL" id="WBA10217.1"/>
    </source>
</evidence>